<name>A0A383C1L2_9ZZZZ</name>
<proteinExistence type="predicted"/>
<gene>
    <name evidence="1" type="ORF">METZ01_LOCUS478309</name>
</gene>
<sequence>MLWFIPVSADHDDSKAWEVDGEYLTPKCFLYEWNSSENFSEFHSRYAGDLKSNDFWSNIGKYYGTKIPLEESFEYYDNKLSLTTYLKDCVSSNPVTHVMEDEFYEAYHISYDVPKKFCKDLAPNIKSKCLDLKVIFQYKRYRTPFTYHYLYGVFELENKEKIILILKDFHSDEEFDEFKANFKN</sequence>
<dbReference type="AlphaFoldDB" id="A0A383C1L2"/>
<reference evidence="1" key="1">
    <citation type="submission" date="2018-05" db="EMBL/GenBank/DDBJ databases">
        <authorList>
            <person name="Lanie J.A."/>
            <person name="Ng W.-L."/>
            <person name="Kazmierczak K.M."/>
            <person name="Andrzejewski T.M."/>
            <person name="Davidsen T.M."/>
            <person name="Wayne K.J."/>
            <person name="Tettelin H."/>
            <person name="Glass J.I."/>
            <person name="Rusch D."/>
            <person name="Podicherti R."/>
            <person name="Tsui H.-C.T."/>
            <person name="Winkler M.E."/>
        </authorList>
    </citation>
    <scope>NUCLEOTIDE SEQUENCE</scope>
</reference>
<protein>
    <submittedName>
        <fullName evidence="1">Uncharacterized protein</fullName>
    </submittedName>
</protein>
<organism evidence="1">
    <name type="scientific">marine metagenome</name>
    <dbReference type="NCBI Taxonomy" id="408172"/>
    <lineage>
        <taxon>unclassified sequences</taxon>
        <taxon>metagenomes</taxon>
        <taxon>ecological metagenomes</taxon>
    </lineage>
</organism>
<evidence type="ECO:0000313" key="1">
    <source>
        <dbReference type="EMBL" id="SVE25455.1"/>
    </source>
</evidence>
<accession>A0A383C1L2</accession>
<dbReference type="EMBL" id="UINC01204635">
    <property type="protein sequence ID" value="SVE25455.1"/>
    <property type="molecule type" value="Genomic_DNA"/>
</dbReference>